<keyword evidence="3" id="KW-1185">Reference proteome</keyword>
<feature type="transmembrane region" description="Helical" evidence="1">
    <location>
        <begin position="85"/>
        <end position="102"/>
    </location>
</feature>
<feature type="transmembrane region" description="Helical" evidence="1">
    <location>
        <begin position="62"/>
        <end position="79"/>
    </location>
</feature>
<keyword evidence="1" id="KW-0472">Membrane</keyword>
<sequence length="183" mass="20753">MNTANHRLRTTLMFGLVCGLAFIPATMVLNRLIWPPMPFRLTLWGYFAVYGCFLIRWGKKSPVSLLFPLLLSGTVLVFAESRQSFLLIMLMLLSWLRSGVCFPSAPLKMLIAELLFSFGGGLLVAGFSPHSALTWALGIWLFFLIQSLYFLFFTENTRTRSNAEPDPFECARKAAERILEGRF</sequence>
<feature type="transmembrane region" description="Helical" evidence="1">
    <location>
        <begin position="109"/>
        <end position="127"/>
    </location>
</feature>
<reference evidence="3" key="2">
    <citation type="submission" date="2019-01" db="EMBL/GenBank/DDBJ databases">
        <title>Genome sequence of Desulfonema ishimotonii strain Tokyo 01.</title>
        <authorList>
            <person name="Fukui M."/>
        </authorList>
    </citation>
    <scope>NUCLEOTIDE SEQUENCE [LARGE SCALE GENOMIC DNA]</scope>
    <source>
        <strain evidence="3">Tokyo 01</strain>
    </source>
</reference>
<dbReference type="EMBL" id="BEXT01000001">
    <property type="protein sequence ID" value="GBC60273.1"/>
    <property type="molecule type" value="Genomic_DNA"/>
</dbReference>
<gene>
    <name evidence="2" type="ORF">DENIS_1224</name>
</gene>
<keyword evidence="1" id="KW-0812">Transmembrane</keyword>
<accession>A0A401FTJ1</accession>
<feature type="transmembrane region" description="Helical" evidence="1">
    <location>
        <begin position="133"/>
        <end position="152"/>
    </location>
</feature>
<organism evidence="2 3">
    <name type="scientific">Desulfonema ishimotonii</name>
    <dbReference type="NCBI Taxonomy" id="45657"/>
    <lineage>
        <taxon>Bacteria</taxon>
        <taxon>Pseudomonadati</taxon>
        <taxon>Thermodesulfobacteriota</taxon>
        <taxon>Desulfobacteria</taxon>
        <taxon>Desulfobacterales</taxon>
        <taxon>Desulfococcaceae</taxon>
        <taxon>Desulfonema</taxon>
    </lineage>
</organism>
<evidence type="ECO:0000256" key="1">
    <source>
        <dbReference type="SAM" id="Phobius"/>
    </source>
</evidence>
<protein>
    <submittedName>
        <fullName evidence="2">Uncharacterized protein</fullName>
    </submittedName>
</protein>
<evidence type="ECO:0000313" key="2">
    <source>
        <dbReference type="EMBL" id="GBC60273.1"/>
    </source>
</evidence>
<reference evidence="3" key="1">
    <citation type="submission" date="2017-11" db="EMBL/GenBank/DDBJ databases">
        <authorList>
            <person name="Watanabe M."/>
            <person name="Kojima H."/>
        </authorList>
    </citation>
    <scope>NUCLEOTIDE SEQUENCE [LARGE SCALE GENOMIC DNA]</scope>
    <source>
        <strain evidence="3">Tokyo 01</strain>
    </source>
</reference>
<name>A0A401FTJ1_9BACT</name>
<evidence type="ECO:0000313" key="3">
    <source>
        <dbReference type="Proteomes" id="UP000288096"/>
    </source>
</evidence>
<keyword evidence="1" id="KW-1133">Transmembrane helix</keyword>
<dbReference type="Proteomes" id="UP000288096">
    <property type="component" value="Unassembled WGS sequence"/>
</dbReference>
<dbReference type="OrthoDB" id="5422240at2"/>
<proteinExistence type="predicted"/>
<dbReference type="RefSeq" id="WP_124327709.1">
    <property type="nucleotide sequence ID" value="NZ_BEXT01000001.1"/>
</dbReference>
<feature type="transmembrane region" description="Helical" evidence="1">
    <location>
        <begin position="12"/>
        <end position="33"/>
    </location>
</feature>
<comment type="caution">
    <text evidence="2">The sequence shown here is derived from an EMBL/GenBank/DDBJ whole genome shotgun (WGS) entry which is preliminary data.</text>
</comment>
<feature type="transmembrane region" description="Helical" evidence="1">
    <location>
        <begin position="39"/>
        <end position="55"/>
    </location>
</feature>
<dbReference type="AlphaFoldDB" id="A0A401FTJ1"/>